<dbReference type="InterPro" id="IPR021903">
    <property type="entry name" value="DUF3515"/>
</dbReference>
<dbReference type="EMBL" id="JARJBB010000010">
    <property type="protein sequence ID" value="MDF3301021.1"/>
    <property type="molecule type" value="Genomic_DNA"/>
</dbReference>
<protein>
    <submittedName>
        <fullName evidence="2">DUF3515 family protein</fullName>
    </submittedName>
</protein>
<proteinExistence type="predicted"/>
<evidence type="ECO:0000313" key="3">
    <source>
        <dbReference type="Proteomes" id="UP001221150"/>
    </source>
</evidence>
<gene>
    <name evidence="2" type="ORF">P3H78_20835</name>
</gene>
<accession>A0ABT6A8P9</accession>
<dbReference type="RefSeq" id="WP_276110579.1">
    <property type="nucleotide sequence ID" value="NZ_JARJBB010000010.1"/>
</dbReference>
<feature type="signal peptide" evidence="1">
    <location>
        <begin position="1"/>
        <end position="23"/>
    </location>
</feature>
<evidence type="ECO:0000256" key="1">
    <source>
        <dbReference type="SAM" id="SignalP"/>
    </source>
</evidence>
<dbReference type="PROSITE" id="PS51257">
    <property type="entry name" value="PROKAR_LIPOPROTEIN"/>
    <property type="match status" value="1"/>
</dbReference>
<evidence type="ECO:0000313" key="2">
    <source>
        <dbReference type="EMBL" id="MDF3301021.1"/>
    </source>
</evidence>
<organism evidence="2 3">
    <name type="scientific">Streptomyces tropicalis</name>
    <dbReference type="NCBI Taxonomy" id="3034234"/>
    <lineage>
        <taxon>Bacteria</taxon>
        <taxon>Bacillati</taxon>
        <taxon>Actinomycetota</taxon>
        <taxon>Actinomycetes</taxon>
        <taxon>Kitasatosporales</taxon>
        <taxon>Streptomycetaceae</taxon>
        <taxon>Streptomyces</taxon>
    </lineage>
</organism>
<reference evidence="2 3" key="1">
    <citation type="submission" date="2023-03" db="EMBL/GenBank/DDBJ databases">
        <title>Draft genome sequence of Streptomyces sp. K1PA1 isolated from peat swamp forest in Thailand.</title>
        <authorList>
            <person name="Klaysubun C."/>
            <person name="Duangmal K."/>
        </authorList>
    </citation>
    <scope>NUCLEOTIDE SEQUENCE [LARGE SCALE GENOMIC DNA]</scope>
    <source>
        <strain evidence="2 3">K1PA1</strain>
    </source>
</reference>
<dbReference type="Proteomes" id="UP001221150">
    <property type="component" value="Unassembled WGS sequence"/>
</dbReference>
<feature type="chain" id="PRO_5045722361" evidence="1">
    <location>
        <begin position="24"/>
        <end position="157"/>
    </location>
</feature>
<keyword evidence="1" id="KW-0732">Signal</keyword>
<dbReference type="Pfam" id="PF12028">
    <property type="entry name" value="DUF3515"/>
    <property type="match status" value="1"/>
</dbReference>
<name>A0ABT6A8P9_9ACTN</name>
<sequence>MMMTSARRLAQAAVVAAAALGLAACGTSSRSYNVSGAPGGDAPACTSVTKKAPQKVAGHDRTDSDQKGTAVWGDGDVILRCGNISEPSAKKSCFTAGGVPWLVNEEKTKGKVKTVVSYGYSPAVDITVSERVSDKDAVLRRLAPALGGLSHDKGRTC</sequence>
<keyword evidence="3" id="KW-1185">Reference proteome</keyword>
<comment type="caution">
    <text evidence="2">The sequence shown here is derived from an EMBL/GenBank/DDBJ whole genome shotgun (WGS) entry which is preliminary data.</text>
</comment>